<dbReference type="Proteomes" id="UP001419084">
    <property type="component" value="Unassembled WGS sequence"/>
</dbReference>
<evidence type="ECO:0000256" key="6">
    <source>
        <dbReference type="RuleBase" id="RU363041"/>
    </source>
</evidence>
<accession>A0A3E2NJ87</accession>
<keyword evidence="6" id="KW-1003">Cell membrane</keyword>
<dbReference type="PANTHER" id="PTHR43701:SF2">
    <property type="entry name" value="MEMBRANE TRANSPORTER PROTEIN YJNA-RELATED"/>
    <property type="match status" value="1"/>
</dbReference>
<evidence type="ECO:0000256" key="5">
    <source>
        <dbReference type="ARBA" id="ARBA00023136"/>
    </source>
</evidence>
<dbReference type="EMBL" id="QOHO01000002">
    <property type="protein sequence ID" value="RFZ80991.1"/>
    <property type="molecule type" value="Genomic_DNA"/>
</dbReference>
<proteinExistence type="inferred from homology"/>
<dbReference type="OrthoDB" id="3181470at2"/>
<dbReference type="RefSeq" id="WP_117415092.1">
    <property type="nucleotide sequence ID" value="NZ_BRPJ01000084.1"/>
</dbReference>
<feature type="transmembrane region" description="Helical" evidence="6">
    <location>
        <begin position="241"/>
        <end position="261"/>
    </location>
</feature>
<comment type="similarity">
    <text evidence="2 6">Belongs to the 4-toluene sulfonate uptake permease (TSUP) (TC 2.A.102) family.</text>
</comment>
<keyword evidence="3 6" id="KW-0812">Transmembrane</keyword>
<feature type="transmembrane region" description="Helical" evidence="6">
    <location>
        <begin position="6"/>
        <end position="31"/>
    </location>
</feature>
<comment type="subcellular location">
    <subcellularLocation>
        <location evidence="6">Cell membrane</location>
        <topology evidence="6">Multi-pass membrane protein</topology>
    </subcellularLocation>
    <subcellularLocation>
        <location evidence="1">Membrane</location>
        <topology evidence="1">Multi-pass membrane protein</topology>
    </subcellularLocation>
</comment>
<protein>
    <recommendedName>
        <fullName evidence="6">Probable membrane transporter protein</fullName>
    </recommendedName>
</protein>
<dbReference type="Pfam" id="PF01925">
    <property type="entry name" value="TauE"/>
    <property type="match status" value="1"/>
</dbReference>
<feature type="transmembrane region" description="Helical" evidence="6">
    <location>
        <begin position="210"/>
        <end position="229"/>
    </location>
</feature>
<evidence type="ECO:0000313" key="9">
    <source>
        <dbReference type="Proteomes" id="UP000260680"/>
    </source>
</evidence>
<feature type="transmembrane region" description="Helical" evidence="6">
    <location>
        <begin position="75"/>
        <end position="96"/>
    </location>
</feature>
<name>A0A3E2NJ87_9FIRM</name>
<organism evidence="8 9">
    <name type="scientific">Lacrimispora amygdalina</name>
    <dbReference type="NCBI Taxonomy" id="253257"/>
    <lineage>
        <taxon>Bacteria</taxon>
        <taxon>Bacillati</taxon>
        <taxon>Bacillota</taxon>
        <taxon>Clostridia</taxon>
        <taxon>Lachnospirales</taxon>
        <taxon>Lachnospiraceae</taxon>
        <taxon>Lacrimispora</taxon>
    </lineage>
</organism>
<keyword evidence="4 6" id="KW-1133">Transmembrane helix</keyword>
<dbReference type="AlphaFoldDB" id="A0A3E2NJ87"/>
<evidence type="ECO:0000313" key="10">
    <source>
        <dbReference type="Proteomes" id="UP001419084"/>
    </source>
</evidence>
<gene>
    <name evidence="8" type="ORF">DS742_00590</name>
    <name evidence="7" type="ORF">LAD12857_39570</name>
</gene>
<evidence type="ECO:0000256" key="3">
    <source>
        <dbReference type="ARBA" id="ARBA00022692"/>
    </source>
</evidence>
<reference evidence="8 9" key="1">
    <citation type="submission" date="2018-07" db="EMBL/GenBank/DDBJ databases">
        <title>New species, Clostridium PI-S10-A1B.</title>
        <authorList>
            <person name="Krishna G."/>
            <person name="Summeta K."/>
            <person name="Shikha S."/>
            <person name="Prabhu P.B."/>
            <person name="Suresh K."/>
        </authorList>
    </citation>
    <scope>NUCLEOTIDE SEQUENCE [LARGE SCALE GENOMIC DNA]</scope>
    <source>
        <strain evidence="8 9">PI-S10-A1B</strain>
    </source>
</reference>
<feature type="transmembrane region" description="Helical" evidence="6">
    <location>
        <begin position="38"/>
        <end position="63"/>
    </location>
</feature>
<dbReference type="GO" id="GO:0005886">
    <property type="term" value="C:plasma membrane"/>
    <property type="evidence" value="ECO:0007669"/>
    <property type="project" value="UniProtKB-SubCell"/>
</dbReference>
<feature type="transmembrane region" description="Helical" evidence="6">
    <location>
        <begin position="108"/>
        <end position="127"/>
    </location>
</feature>
<dbReference type="Proteomes" id="UP000260680">
    <property type="component" value="Unassembled WGS sequence"/>
</dbReference>
<sequence>MKLHEYILFGLIGLSASTAGAVCGIGGGVIIKPLLDAFGLLSVEAISFLSGCTVLAMACFSVIKSISSGDSSVDKTIGTPLAVGAAAGGVAGKILFHMVASSFSDRNRVGSVQAVCLLLITIGTLIYTIKKDRIKTHDIKNKGICIIIGFVLGIFSSFLGIGGGPINLVVLFYFFSMDTKTAAQNSLYIILFSQAASLVNSIAAGQIPEFSFLLLAVMVLSGIAGGAIGRKVCKRLSEITVNKLFIILMAEIMMICCYNIYQLS</sequence>
<reference evidence="7 10" key="2">
    <citation type="journal article" date="2024" name="Int. J. Syst. Evol. Microbiol.">
        <title>Lacrimispora brassicae sp. nov. isolated from fermented cabbage, and proposal of Clostridium indicum Gundawar et al. 2019 and Clostridium methoxybenzovorans Mechichi et al. 1999 as heterotypic synonyms of Lacrimispora amygdalina (Parshina et al. 2003) Haas and Blanchard 2020 and Lacrimispora indolis (McClung and McCoy 1957) Haas and Blanchard 2020, respectively.</title>
        <authorList>
            <person name="Kobayashi H."/>
            <person name="Tanizawa Y."/>
            <person name="Sakamoto M."/>
            <person name="Ohkuma M."/>
            <person name="Tohno M."/>
        </authorList>
    </citation>
    <scope>NUCLEOTIDE SEQUENCE [LARGE SCALE GENOMIC DNA]</scope>
    <source>
        <strain evidence="7 10">DSM 12857</strain>
    </source>
</reference>
<comment type="caution">
    <text evidence="8">The sequence shown here is derived from an EMBL/GenBank/DDBJ whole genome shotgun (WGS) entry which is preliminary data.</text>
</comment>
<evidence type="ECO:0000256" key="2">
    <source>
        <dbReference type="ARBA" id="ARBA00009142"/>
    </source>
</evidence>
<keyword evidence="10" id="KW-1185">Reference proteome</keyword>
<evidence type="ECO:0000313" key="8">
    <source>
        <dbReference type="EMBL" id="RFZ80991.1"/>
    </source>
</evidence>
<evidence type="ECO:0000256" key="4">
    <source>
        <dbReference type="ARBA" id="ARBA00022989"/>
    </source>
</evidence>
<evidence type="ECO:0000313" key="7">
    <source>
        <dbReference type="EMBL" id="GLB32034.1"/>
    </source>
</evidence>
<dbReference type="InterPro" id="IPR051598">
    <property type="entry name" value="TSUP/Inactive_protease-like"/>
</dbReference>
<keyword evidence="5 6" id="KW-0472">Membrane</keyword>
<dbReference type="PANTHER" id="PTHR43701">
    <property type="entry name" value="MEMBRANE TRANSPORTER PROTEIN MJ0441-RELATED"/>
    <property type="match status" value="1"/>
</dbReference>
<dbReference type="EMBL" id="BRPJ01000084">
    <property type="protein sequence ID" value="GLB32034.1"/>
    <property type="molecule type" value="Genomic_DNA"/>
</dbReference>
<evidence type="ECO:0000256" key="1">
    <source>
        <dbReference type="ARBA" id="ARBA00004141"/>
    </source>
</evidence>
<dbReference type="InterPro" id="IPR002781">
    <property type="entry name" value="TM_pro_TauE-like"/>
</dbReference>
<feature type="transmembrane region" description="Helical" evidence="6">
    <location>
        <begin position="147"/>
        <end position="175"/>
    </location>
</feature>